<reference evidence="1 2" key="1">
    <citation type="submission" date="2019-05" db="EMBL/GenBank/DDBJ databases">
        <title>The compact genome of Giardia muris reveals important steps in the evolution of intestinal protozoan parasites.</title>
        <authorList>
            <person name="Xu F."/>
            <person name="Jimenez-Gonzalez A."/>
            <person name="Einarsson E."/>
            <person name="Astvaldsson A."/>
            <person name="Peirasmaki D."/>
            <person name="Eckmann L."/>
            <person name="Andersson J.O."/>
            <person name="Svard S.G."/>
            <person name="Jerlstrom-Hultqvist J."/>
        </authorList>
    </citation>
    <scope>NUCLEOTIDE SEQUENCE [LARGE SCALE GENOMIC DNA]</scope>
    <source>
        <strain evidence="1 2">Roberts-Thomson</strain>
    </source>
</reference>
<name>A0A4Z1SSY0_GIAMU</name>
<dbReference type="EMBL" id="VDLU01000002">
    <property type="protein sequence ID" value="TNJ29036.1"/>
    <property type="molecule type" value="Genomic_DNA"/>
</dbReference>
<sequence length="136" mass="15458">MDSQVLLVQFDNRVHDALRADITKLANDARANRPGTRSGYSRESTLDVPIRPEVAHSLFLRVVERLSHVNALEPQLVDTPYIAKLLGRLRQTDQERVATALRALQEKTSRVDRPLPCLGPLLEAIRLQSRRDSRTR</sequence>
<dbReference type="VEuPathDB" id="GiardiaDB:GMRT_22704"/>
<organism evidence="1 2">
    <name type="scientific">Giardia muris</name>
    <dbReference type="NCBI Taxonomy" id="5742"/>
    <lineage>
        <taxon>Eukaryota</taxon>
        <taxon>Metamonada</taxon>
        <taxon>Diplomonadida</taxon>
        <taxon>Hexamitidae</taxon>
        <taxon>Giardiinae</taxon>
        <taxon>Giardia</taxon>
    </lineage>
</organism>
<protein>
    <submittedName>
        <fullName evidence="1">Uncharacterized protein</fullName>
    </submittedName>
</protein>
<gene>
    <name evidence="1" type="ORF">GMRT_22704</name>
</gene>
<evidence type="ECO:0000313" key="2">
    <source>
        <dbReference type="Proteomes" id="UP000315496"/>
    </source>
</evidence>
<evidence type="ECO:0000313" key="1">
    <source>
        <dbReference type="EMBL" id="TNJ29036.1"/>
    </source>
</evidence>
<comment type="caution">
    <text evidence="1">The sequence shown here is derived from an EMBL/GenBank/DDBJ whole genome shotgun (WGS) entry which is preliminary data.</text>
</comment>
<accession>A0A4Z1SSY0</accession>
<proteinExistence type="predicted"/>
<dbReference type="Proteomes" id="UP000315496">
    <property type="component" value="Chromosome 2"/>
</dbReference>
<dbReference type="AlphaFoldDB" id="A0A4Z1SSY0"/>
<keyword evidence="2" id="KW-1185">Reference proteome</keyword>